<dbReference type="OrthoDB" id="14187at2759"/>
<dbReference type="EC" id="3.6.1.15" evidence="3"/>
<sequence>MIEPSDNDQSMSVDLGSAAKRKSDSDISKISNKKSKLSSGGAGEIPIINLVIHPTVLQMIKKSTDENRRPKVDDFSDKVDNTNFLDQLQSGVNRWIKEIKKVTELDRDQSTGTVLQEISFWLNLERALNRISEKRESIEVKLTLDILRHGKRFMATESFDSDTGLKEAFETAKDYNTLMKDFPLNELISATELAKITLAIQSIFTHMRRIRNTRYPMNRALKLIEAISKDLTTQILK</sequence>
<evidence type="ECO:0000313" key="4">
    <source>
        <dbReference type="Proteomes" id="UP000276133"/>
    </source>
</evidence>
<dbReference type="GO" id="GO:0007018">
    <property type="term" value="P:microtubule-based movement"/>
    <property type="evidence" value="ECO:0007669"/>
    <property type="project" value="InterPro"/>
</dbReference>
<name>A0A3M7RGR7_BRAPC</name>
<dbReference type="GO" id="GO:0045505">
    <property type="term" value="F:dynein intermediate chain binding"/>
    <property type="evidence" value="ECO:0007669"/>
    <property type="project" value="InterPro"/>
</dbReference>
<dbReference type="Pfam" id="PF08385">
    <property type="entry name" value="DHC_N1"/>
    <property type="match status" value="1"/>
</dbReference>
<protein>
    <submittedName>
        <fullName evidence="3">Dynein heavy cytoplasmic-like</fullName>
        <ecNumber evidence="3">3.6.1.15</ecNumber>
    </submittedName>
</protein>
<dbReference type="Proteomes" id="UP000276133">
    <property type="component" value="Unassembled WGS sequence"/>
</dbReference>
<feature type="region of interest" description="Disordered" evidence="1">
    <location>
        <begin position="1"/>
        <end position="40"/>
    </location>
</feature>
<dbReference type="STRING" id="10195.A0A3M7RGR7"/>
<keyword evidence="4" id="KW-1185">Reference proteome</keyword>
<keyword evidence="3" id="KW-0378">Hydrolase</keyword>
<dbReference type="EMBL" id="REGN01003450">
    <property type="protein sequence ID" value="RNA22445.1"/>
    <property type="molecule type" value="Genomic_DNA"/>
</dbReference>
<proteinExistence type="predicted"/>
<accession>A0A3M7RGR7</accession>
<gene>
    <name evidence="3" type="ORF">BpHYR1_016021</name>
</gene>
<dbReference type="InterPro" id="IPR013594">
    <property type="entry name" value="Dynein_heavy_tail"/>
</dbReference>
<dbReference type="PANTHER" id="PTHR46532">
    <property type="entry name" value="MALE FERTILITY FACTOR KL5"/>
    <property type="match status" value="1"/>
</dbReference>
<comment type="caution">
    <text evidence="3">The sequence shown here is derived from an EMBL/GenBank/DDBJ whole genome shotgun (WGS) entry which is preliminary data.</text>
</comment>
<evidence type="ECO:0000259" key="2">
    <source>
        <dbReference type="Pfam" id="PF08385"/>
    </source>
</evidence>
<dbReference type="GO" id="GO:0005858">
    <property type="term" value="C:axonemal dynein complex"/>
    <property type="evidence" value="ECO:0007669"/>
    <property type="project" value="TreeGrafter"/>
</dbReference>
<dbReference type="GO" id="GO:0017111">
    <property type="term" value="F:ribonucleoside triphosphate phosphatase activity"/>
    <property type="evidence" value="ECO:0007669"/>
    <property type="project" value="UniProtKB-EC"/>
</dbReference>
<reference evidence="3 4" key="1">
    <citation type="journal article" date="2018" name="Sci. Rep.">
        <title>Genomic signatures of local adaptation to the degree of environmental predictability in rotifers.</title>
        <authorList>
            <person name="Franch-Gras L."/>
            <person name="Hahn C."/>
            <person name="Garcia-Roger E.M."/>
            <person name="Carmona M.J."/>
            <person name="Serra M."/>
            <person name="Gomez A."/>
        </authorList>
    </citation>
    <scope>NUCLEOTIDE SEQUENCE [LARGE SCALE GENOMIC DNA]</scope>
    <source>
        <strain evidence="3">HYR1</strain>
    </source>
</reference>
<feature type="non-terminal residue" evidence="3">
    <location>
        <position position="237"/>
    </location>
</feature>
<feature type="domain" description="Dynein heavy chain tail" evidence="2">
    <location>
        <begin position="86"/>
        <end position="236"/>
    </location>
</feature>
<dbReference type="InterPro" id="IPR026983">
    <property type="entry name" value="DHC"/>
</dbReference>
<evidence type="ECO:0000313" key="3">
    <source>
        <dbReference type="EMBL" id="RNA22445.1"/>
    </source>
</evidence>
<dbReference type="AlphaFoldDB" id="A0A3M7RGR7"/>
<organism evidence="3 4">
    <name type="scientific">Brachionus plicatilis</name>
    <name type="common">Marine rotifer</name>
    <name type="synonym">Brachionus muelleri</name>
    <dbReference type="NCBI Taxonomy" id="10195"/>
    <lineage>
        <taxon>Eukaryota</taxon>
        <taxon>Metazoa</taxon>
        <taxon>Spiralia</taxon>
        <taxon>Gnathifera</taxon>
        <taxon>Rotifera</taxon>
        <taxon>Eurotatoria</taxon>
        <taxon>Monogononta</taxon>
        <taxon>Pseudotrocha</taxon>
        <taxon>Ploima</taxon>
        <taxon>Brachionidae</taxon>
        <taxon>Brachionus</taxon>
    </lineage>
</organism>
<dbReference type="PANTHER" id="PTHR46532:SF13">
    <property type="entry name" value="CYTOPLASMIC DYNEIN 1 HEAVY CHAIN 1"/>
    <property type="match status" value="1"/>
</dbReference>
<evidence type="ECO:0000256" key="1">
    <source>
        <dbReference type="SAM" id="MobiDB-lite"/>
    </source>
</evidence>
<dbReference type="GO" id="GO:0051959">
    <property type="term" value="F:dynein light intermediate chain binding"/>
    <property type="evidence" value="ECO:0007669"/>
    <property type="project" value="InterPro"/>
</dbReference>